<keyword evidence="3" id="KW-1185">Reference proteome</keyword>
<name>A0AAF0J009_9BASI</name>
<feature type="compositionally biased region" description="Acidic residues" evidence="1">
    <location>
        <begin position="308"/>
        <end position="325"/>
    </location>
</feature>
<feature type="compositionally biased region" description="Low complexity" evidence="1">
    <location>
        <begin position="289"/>
        <end position="300"/>
    </location>
</feature>
<feature type="compositionally biased region" description="Low complexity" evidence="1">
    <location>
        <begin position="170"/>
        <end position="180"/>
    </location>
</feature>
<feature type="region of interest" description="Disordered" evidence="1">
    <location>
        <begin position="93"/>
        <end position="117"/>
    </location>
</feature>
<proteinExistence type="predicted"/>
<evidence type="ECO:0000256" key="1">
    <source>
        <dbReference type="SAM" id="MobiDB-lite"/>
    </source>
</evidence>
<evidence type="ECO:0000313" key="2">
    <source>
        <dbReference type="EMBL" id="WFD23033.1"/>
    </source>
</evidence>
<organism evidence="2 3">
    <name type="scientific">Malassezia equina</name>
    <dbReference type="NCBI Taxonomy" id="1381935"/>
    <lineage>
        <taxon>Eukaryota</taxon>
        <taxon>Fungi</taxon>
        <taxon>Dikarya</taxon>
        <taxon>Basidiomycota</taxon>
        <taxon>Ustilaginomycotina</taxon>
        <taxon>Malasseziomycetes</taxon>
        <taxon>Malasseziales</taxon>
        <taxon>Malasseziaceae</taxon>
        <taxon>Malassezia</taxon>
    </lineage>
</organism>
<feature type="region of interest" description="Disordered" evidence="1">
    <location>
        <begin position="154"/>
        <end position="213"/>
    </location>
</feature>
<feature type="region of interest" description="Disordered" evidence="1">
    <location>
        <begin position="289"/>
        <end position="329"/>
    </location>
</feature>
<accession>A0AAF0J009</accession>
<reference evidence="2" key="1">
    <citation type="submission" date="2023-03" db="EMBL/GenBank/DDBJ databases">
        <title>Mating type loci evolution in Malassezia.</title>
        <authorList>
            <person name="Coelho M.A."/>
        </authorList>
    </citation>
    <scope>NUCLEOTIDE SEQUENCE</scope>
    <source>
        <strain evidence="2">CBS 12830</strain>
    </source>
</reference>
<gene>
    <name evidence="2" type="ORF">MEQU1_001717</name>
</gene>
<dbReference type="AlphaFoldDB" id="A0AAF0J009"/>
<protein>
    <submittedName>
        <fullName evidence="2">Uncharacterized protein</fullName>
    </submittedName>
</protein>
<sequence>MDFYLPSSWATPMQPAFSYGLNCGPSMHWASSGLDLFDLQQALYEAELFERRRTIQRERMRRLALQRECEAQAVAAARRMALALAAKEEALARQAQEQQREESARQSKRQRPSVHLVQMGPFVLEVAEPISEEDSTPQEADACESSTQGCGCDTLTPLGMDAADAPSSHAEPATTPEAAPSNTSMEAPAKEAVPVSETSKNEAPVAEPASTAPAPTMMVDEVAMSESSAPSHDTTTAHSQLLFSYDFPPSNTQYGRDVRQQIRSDRIAIEANTLNGGSIQIRGLWAKSAPPASRASSSRSAHVRDVDENGEEVLLPEDTDSESETDAPMAFDESAVLPLPPLDQAQALRAELNDQGFQLWLDM</sequence>
<dbReference type="EMBL" id="CP119902">
    <property type="protein sequence ID" value="WFD23033.1"/>
    <property type="molecule type" value="Genomic_DNA"/>
</dbReference>
<dbReference type="Proteomes" id="UP001214415">
    <property type="component" value="Chromosome 3"/>
</dbReference>
<evidence type="ECO:0000313" key="3">
    <source>
        <dbReference type="Proteomes" id="UP001214415"/>
    </source>
</evidence>